<keyword evidence="7" id="KW-1185">Reference proteome</keyword>
<dbReference type="GO" id="GO:0003743">
    <property type="term" value="F:translation initiation factor activity"/>
    <property type="evidence" value="ECO:0007669"/>
    <property type="project" value="UniProtKB-KW"/>
</dbReference>
<name>A0A9P7B5F3_RHOMI</name>
<dbReference type="GO" id="GO:0005852">
    <property type="term" value="C:eukaryotic translation initiation factor 3 complex"/>
    <property type="evidence" value="ECO:0007669"/>
    <property type="project" value="InterPro"/>
</dbReference>
<feature type="region of interest" description="Disordered" evidence="5">
    <location>
        <begin position="1"/>
        <end position="109"/>
    </location>
</feature>
<keyword evidence="1" id="KW-0963">Cytoplasm</keyword>
<dbReference type="Pfam" id="PF08597">
    <property type="entry name" value="eIF3_subunit"/>
    <property type="match status" value="1"/>
</dbReference>
<dbReference type="InterPro" id="IPR013906">
    <property type="entry name" value="eIF3j"/>
</dbReference>
<sequence length="258" mass="27228">MGSDWDASSDEDTKKPTTAAAAAAPPIPAVVPKKGRFADEDASDDDDVKDSWDVSDDSDDDKAKAKKPAVVVGSMRNKGSVKQKIAAREQEEARKAEEAERLRRENDPAALRAKARAAQLQADMDNAADLFGGASVNDNPLDMACRTKQDFTALATAVADQLILKHGASKFFGGFVDDLARALAAPMKSDEVGKVRASLAGIAIDKQKLEKAGAGAGGAKGKPTAQMVARGREDLSSFGEVLDDDVAAADFNEDEDFM</sequence>
<dbReference type="InterPro" id="IPR023194">
    <property type="entry name" value="eIF3-like_dom_sf"/>
</dbReference>
<keyword evidence="2 6" id="KW-0396">Initiation factor</keyword>
<proteinExistence type="predicted"/>
<dbReference type="PANTHER" id="PTHR21681">
    <property type="entry name" value="EUKARYOTIC TRANSLATION INITIATION FACTOR 3 SUBUNIT J"/>
    <property type="match status" value="1"/>
</dbReference>
<evidence type="ECO:0000256" key="2">
    <source>
        <dbReference type="ARBA" id="ARBA00022540"/>
    </source>
</evidence>
<comment type="caution">
    <text evidence="6">The sequence shown here is derived from an EMBL/GenBank/DDBJ whole genome shotgun (WGS) entry which is preliminary data.</text>
</comment>
<evidence type="ECO:0000256" key="3">
    <source>
        <dbReference type="ARBA" id="ARBA00022917"/>
    </source>
</evidence>
<reference evidence="6 7" key="1">
    <citation type="submission" date="2020-11" db="EMBL/GenBank/DDBJ databases">
        <title>Kefir isolates.</title>
        <authorList>
            <person name="Marcisauskas S."/>
            <person name="Kim Y."/>
            <person name="Blasche S."/>
        </authorList>
    </citation>
    <scope>NUCLEOTIDE SEQUENCE [LARGE SCALE GENOMIC DNA]</scope>
    <source>
        <strain evidence="6 7">KR</strain>
    </source>
</reference>
<evidence type="ECO:0000313" key="7">
    <source>
        <dbReference type="Proteomes" id="UP000777482"/>
    </source>
</evidence>
<evidence type="ECO:0000256" key="5">
    <source>
        <dbReference type="SAM" id="MobiDB-lite"/>
    </source>
</evidence>
<dbReference type="PANTHER" id="PTHR21681:SF0">
    <property type="entry name" value="EUKARYOTIC TRANSLATION INITIATION FACTOR 3 SUBUNIT J"/>
    <property type="match status" value="1"/>
</dbReference>
<evidence type="ECO:0000313" key="6">
    <source>
        <dbReference type="EMBL" id="KAG0660814.1"/>
    </source>
</evidence>
<feature type="compositionally biased region" description="Acidic residues" evidence="5">
    <location>
        <begin position="40"/>
        <end position="60"/>
    </location>
</feature>
<dbReference type="AlphaFoldDB" id="A0A9P7B5F3"/>
<dbReference type="Gene3D" id="1.10.246.60">
    <property type="entry name" value="Eukaryotic translation initiation factor 3 like domains"/>
    <property type="match status" value="1"/>
</dbReference>
<keyword evidence="3" id="KW-0648">Protein biosynthesis</keyword>
<evidence type="ECO:0000256" key="1">
    <source>
        <dbReference type="ARBA" id="ARBA00022490"/>
    </source>
</evidence>
<evidence type="ECO:0000256" key="4">
    <source>
        <dbReference type="ARBA" id="ARBA00029904"/>
    </source>
</evidence>
<dbReference type="Proteomes" id="UP000777482">
    <property type="component" value="Unassembled WGS sequence"/>
</dbReference>
<dbReference type="EMBL" id="PUHQ01000040">
    <property type="protein sequence ID" value="KAG0660814.1"/>
    <property type="molecule type" value="Genomic_DNA"/>
</dbReference>
<accession>A0A9P7B5F3</accession>
<feature type="compositionally biased region" description="Basic and acidic residues" evidence="5">
    <location>
        <begin position="86"/>
        <end position="107"/>
    </location>
</feature>
<gene>
    <name evidence="6" type="primary">HCR1</name>
    <name evidence="6" type="ORF">C6P46_004369</name>
</gene>
<dbReference type="OrthoDB" id="20381at2759"/>
<protein>
    <recommendedName>
        <fullName evidence="4">Eukaryotic translation initiation factor 3 30 kDa subunit</fullName>
    </recommendedName>
</protein>
<organism evidence="6 7">
    <name type="scientific">Rhodotorula mucilaginosa</name>
    <name type="common">Yeast</name>
    <name type="synonym">Rhodotorula rubra</name>
    <dbReference type="NCBI Taxonomy" id="5537"/>
    <lineage>
        <taxon>Eukaryota</taxon>
        <taxon>Fungi</taxon>
        <taxon>Dikarya</taxon>
        <taxon>Basidiomycota</taxon>
        <taxon>Pucciniomycotina</taxon>
        <taxon>Microbotryomycetes</taxon>
        <taxon>Sporidiobolales</taxon>
        <taxon>Sporidiobolaceae</taxon>
        <taxon>Rhodotorula</taxon>
    </lineage>
</organism>